<reference evidence="2" key="1">
    <citation type="journal article" date="2015" name="Nature">
        <title>Complex archaea that bridge the gap between prokaryotes and eukaryotes.</title>
        <authorList>
            <person name="Spang A."/>
            <person name="Saw J.H."/>
            <person name="Jorgensen S.L."/>
            <person name="Zaremba-Niedzwiedzka K."/>
            <person name="Martijn J."/>
            <person name="Lind A.E."/>
            <person name="van Eijk R."/>
            <person name="Schleper C."/>
            <person name="Guy L."/>
            <person name="Ettema T.J."/>
        </authorList>
    </citation>
    <scope>NUCLEOTIDE SEQUENCE</scope>
</reference>
<organism evidence="2">
    <name type="scientific">marine sediment metagenome</name>
    <dbReference type="NCBI Taxonomy" id="412755"/>
    <lineage>
        <taxon>unclassified sequences</taxon>
        <taxon>metagenomes</taxon>
        <taxon>ecological metagenomes</taxon>
    </lineage>
</organism>
<sequence length="211" mass="22733">MLGRFRTTPPMVSGETVATSPERPRSRGSRVLFTGLLAAMTILLVAAPAAAGPEFPNGYSDPCLGMTDIVLPSAQGVEENEEGCTISGVKFNDLNGNGARDAGEPGLGGWTIYADDNDNGARDAGELFAVTDPNGNYTITGFPGFFCDLVRIAQSPCTGPGFKLREELQNGWVCTFPANCFYDEAPFEFKVVYESDSEPWPVFIRDREGRD</sequence>
<name>A0A0F9CUN2_9ZZZZ</name>
<evidence type="ECO:0000256" key="1">
    <source>
        <dbReference type="SAM" id="MobiDB-lite"/>
    </source>
</evidence>
<evidence type="ECO:0000313" key="2">
    <source>
        <dbReference type="EMBL" id="KKL52884.1"/>
    </source>
</evidence>
<comment type="caution">
    <text evidence="2">The sequence shown here is derived from an EMBL/GenBank/DDBJ whole genome shotgun (WGS) entry which is preliminary data.</text>
</comment>
<accession>A0A0F9CUN2</accession>
<evidence type="ECO:0008006" key="3">
    <source>
        <dbReference type="Google" id="ProtNLM"/>
    </source>
</evidence>
<dbReference type="SUPFAM" id="SSF117074">
    <property type="entry name" value="Hypothetical protein PA1324"/>
    <property type="match status" value="1"/>
</dbReference>
<feature type="non-terminal residue" evidence="2">
    <location>
        <position position="211"/>
    </location>
</feature>
<dbReference type="EMBL" id="LAZR01031733">
    <property type="protein sequence ID" value="KKL52884.1"/>
    <property type="molecule type" value="Genomic_DNA"/>
</dbReference>
<dbReference type="AlphaFoldDB" id="A0A0F9CUN2"/>
<feature type="region of interest" description="Disordered" evidence="1">
    <location>
        <begin position="1"/>
        <end position="27"/>
    </location>
</feature>
<gene>
    <name evidence="2" type="ORF">LCGC14_2280990</name>
</gene>
<dbReference type="Gene3D" id="2.60.40.10">
    <property type="entry name" value="Immunoglobulins"/>
    <property type="match status" value="1"/>
</dbReference>
<protein>
    <recommendedName>
        <fullName evidence="3">SD-repeat containing protein B domain-containing protein</fullName>
    </recommendedName>
</protein>
<dbReference type="InterPro" id="IPR013783">
    <property type="entry name" value="Ig-like_fold"/>
</dbReference>
<proteinExistence type="predicted"/>